<organism evidence="2">
    <name type="scientific">Cyanothece sp. (strain PCC 7425 / ATCC 29141)</name>
    <dbReference type="NCBI Taxonomy" id="395961"/>
    <lineage>
        <taxon>Bacteria</taxon>
        <taxon>Bacillati</taxon>
        <taxon>Cyanobacteriota</taxon>
        <taxon>Cyanophyceae</taxon>
        <taxon>Gomontiellales</taxon>
        <taxon>Cyanothecaceae</taxon>
        <taxon>Cyanothece</taxon>
    </lineage>
</organism>
<dbReference type="PANTHER" id="PTHR34512:SF30">
    <property type="entry name" value="OUTER MEMBRANE PROTEIN ASSEMBLY FACTOR BAMB"/>
    <property type="match status" value="1"/>
</dbReference>
<feature type="domain" description="Pyrrolo-quinoline quinone repeat" evidence="1">
    <location>
        <begin position="39"/>
        <end position="236"/>
    </location>
</feature>
<dbReference type="Gene3D" id="2.130.10.10">
    <property type="entry name" value="YVTN repeat-like/Quinoprotein amine dehydrogenase"/>
    <property type="match status" value="2"/>
</dbReference>
<dbReference type="STRING" id="395961.Cyan7425_1114"/>
<protein>
    <submittedName>
        <fullName evidence="2">Pyrrolo-quinoline quinone</fullName>
    </submittedName>
</protein>
<proteinExistence type="predicted"/>
<dbReference type="HOGENOM" id="CLU_027480_0_1_3"/>
<dbReference type="InterPro" id="IPR015943">
    <property type="entry name" value="WD40/YVTN_repeat-like_dom_sf"/>
</dbReference>
<dbReference type="AlphaFoldDB" id="B8HLL1"/>
<evidence type="ECO:0000259" key="1">
    <source>
        <dbReference type="Pfam" id="PF13360"/>
    </source>
</evidence>
<reference evidence="2" key="1">
    <citation type="submission" date="2009-01" db="EMBL/GenBank/DDBJ databases">
        <title>Complete sequence of chromosome Cyanothece sp. PCC 7425.</title>
        <authorList>
            <consortium name="US DOE Joint Genome Institute"/>
            <person name="Lucas S."/>
            <person name="Copeland A."/>
            <person name="Lapidus A."/>
            <person name="Glavina del Rio T."/>
            <person name="Dalin E."/>
            <person name="Tice H."/>
            <person name="Bruce D."/>
            <person name="Goodwin L."/>
            <person name="Pitluck S."/>
            <person name="Sims D."/>
            <person name="Meineke L."/>
            <person name="Brettin T."/>
            <person name="Detter J.C."/>
            <person name="Han C."/>
            <person name="Larimer F."/>
            <person name="Land M."/>
            <person name="Hauser L."/>
            <person name="Kyrpides N."/>
            <person name="Ovchinnikova G."/>
            <person name="Liberton M."/>
            <person name="Stoeckel J."/>
            <person name="Banerjee A."/>
            <person name="Singh A."/>
            <person name="Page L."/>
            <person name="Sato H."/>
            <person name="Zhao L."/>
            <person name="Sherman L."/>
            <person name="Pakrasi H."/>
            <person name="Richardson P."/>
        </authorList>
    </citation>
    <scope>NUCLEOTIDE SEQUENCE</scope>
    <source>
        <strain evidence="2">PCC 7425</strain>
    </source>
</reference>
<dbReference type="InterPro" id="IPR002372">
    <property type="entry name" value="PQQ_rpt_dom"/>
</dbReference>
<evidence type="ECO:0000313" key="2">
    <source>
        <dbReference type="EMBL" id="ACL43499.1"/>
    </source>
</evidence>
<dbReference type="SMART" id="SM00564">
    <property type="entry name" value="PQQ"/>
    <property type="match status" value="5"/>
</dbReference>
<dbReference type="Pfam" id="PF13360">
    <property type="entry name" value="PQQ_2"/>
    <property type="match status" value="1"/>
</dbReference>
<dbReference type="eggNOG" id="COG1520">
    <property type="taxonomic scope" value="Bacteria"/>
</dbReference>
<sequence length="374" mass="40857">MYRANVQRTGVYQTQGVRQLHGIKWSLELPIGLMYCYPAVGEGILCLVGSDQHLYAIDLLSRKVRWNVNTGSTSFSSPVIADGLVYITDFTEQALLALDLRTGAERWQIKTDYTPAAALQTSVAIQDGILYTGLGDGNLYALAAQTGEFLWGFNTRVPVPLSPPAIANGVLCINNIEGDVYGVDLTHRQLLWHKPLPAPLPMLFTCPAIAAGVVYLVGGDGHLYALSLRSGEVQWRMPIGALTSVAICGDWFCVGQGEGNLFAVNQQTAQTWTLETGHYGVNPSPVIADGVVYFGDRGPLIAVDLQTGKRLWEFAAPDSEFDLFRPQNWGMQLLDQIAKFNTEDRFTFSGFSVPVVSDGMVYVGSSYGHLYALH</sequence>
<name>B8HLL1_CYAP4</name>
<accession>B8HLL1</accession>
<dbReference type="KEGG" id="cyn:Cyan7425_1114"/>
<dbReference type="PANTHER" id="PTHR34512">
    <property type="entry name" value="CELL SURFACE PROTEIN"/>
    <property type="match status" value="1"/>
</dbReference>
<dbReference type="InterPro" id="IPR018391">
    <property type="entry name" value="PQQ_b-propeller_rpt"/>
</dbReference>
<dbReference type="InterPro" id="IPR011047">
    <property type="entry name" value="Quinoprotein_ADH-like_sf"/>
</dbReference>
<dbReference type="SUPFAM" id="SSF50998">
    <property type="entry name" value="Quinoprotein alcohol dehydrogenase-like"/>
    <property type="match status" value="2"/>
</dbReference>
<dbReference type="EMBL" id="CP001344">
    <property type="protein sequence ID" value="ACL43499.1"/>
    <property type="molecule type" value="Genomic_DNA"/>
</dbReference>
<gene>
    <name evidence="2" type="ordered locus">Cyan7425_1114</name>
</gene>
<dbReference type="OrthoDB" id="474412at2"/>